<dbReference type="RefSeq" id="WP_377150589.1">
    <property type="nucleotide sequence ID" value="NZ_JBHSAF010000001.1"/>
</dbReference>
<feature type="transmembrane region" description="Helical" evidence="3">
    <location>
        <begin position="67"/>
        <end position="86"/>
    </location>
</feature>
<dbReference type="Gene3D" id="3.30.450.20">
    <property type="entry name" value="PAS domain"/>
    <property type="match status" value="1"/>
</dbReference>
<evidence type="ECO:0000313" key="7">
    <source>
        <dbReference type="EMBL" id="MFC3912481.1"/>
    </source>
</evidence>
<organism evidence="7 8">
    <name type="scientific">Pseudaeromonas sharmana</name>
    <dbReference type="NCBI Taxonomy" id="328412"/>
    <lineage>
        <taxon>Bacteria</taxon>
        <taxon>Pseudomonadati</taxon>
        <taxon>Pseudomonadota</taxon>
        <taxon>Gammaproteobacteria</taxon>
        <taxon>Aeromonadales</taxon>
        <taxon>Aeromonadaceae</taxon>
        <taxon>Pseudaeromonas</taxon>
    </lineage>
</organism>
<evidence type="ECO:0000313" key="8">
    <source>
        <dbReference type="Proteomes" id="UP001595692"/>
    </source>
</evidence>
<dbReference type="PROSITE" id="PS50113">
    <property type="entry name" value="PAC"/>
    <property type="match status" value="1"/>
</dbReference>
<evidence type="ECO:0000256" key="3">
    <source>
        <dbReference type="SAM" id="Phobius"/>
    </source>
</evidence>
<keyword evidence="7" id="KW-0418">Kinase</keyword>
<evidence type="ECO:0000256" key="1">
    <source>
        <dbReference type="ARBA" id="ARBA00012528"/>
    </source>
</evidence>
<feature type="domain" description="PAC" evidence="5">
    <location>
        <begin position="295"/>
        <end position="347"/>
    </location>
</feature>
<dbReference type="InterPro" id="IPR000700">
    <property type="entry name" value="PAS-assoc_C"/>
</dbReference>
<dbReference type="PANTHER" id="PTHR45138:SF9">
    <property type="entry name" value="DIGUANYLATE CYCLASE DGCM-RELATED"/>
    <property type="match status" value="1"/>
</dbReference>
<gene>
    <name evidence="7" type="ORF">ACFOSS_03235</name>
</gene>
<dbReference type="PROSITE" id="PS50112">
    <property type="entry name" value="PAS"/>
    <property type="match status" value="1"/>
</dbReference>
<feature type="transmembrane region" description="Helical" evidence="3">
    <location>
        <begin position="35"/>
        <end position="55"/>
    </location>
</feature>
<dbReference type="NCBIfam" id="TIGR00229">
    <property type="entry name" value="sensory_box"/>
    <property type="match status" value="1"/>
</dbReference>
<dbReference type="SUPFAM" id="SSF55785">
    <property type="entry name" value="PYP-like sensor domain (PAS domain)"/>
    <property type="match status" value="1"/>
</dbReference>
<dbReference type="Pfam" id="PF00990">
    <property type="entry name" value="GGDEF"/>
    <property type="match status" value="1"/>
</dbReference>
<evidence type="ECO:0000259" key="4">
    <source>
        <dbReference type="PROSITE" id="PS50112"/>
    </source>
</evidence>
<dbReference type="Gene3D" id="3.30.70.270">
    <property type="match status" value="1"/>
</dbReference>
<dbReference type="PROSITE" id="PS50887">
    <property type="entry name" value="GGDEF"/>
    <property type="match status" value="1"/>
</dbReference>
<keyword evidence="3" id="KW-0812">Transmembrane</keyword>
<evidence type="ECO:0000259" key="6">
    <source>
        <dbReference type="PROSITE" id="PS50887"/>
    </source>
</evidence>
<comment type="catalytic activity">
    <reaction evidence="2">
        <text>2 GTP = 3',3'-c-di-GMP + 2 diphosphate</text>
        <dbReference type="Rhea" id="RHEA:24898"/>
        <dbReference type="ChEBI" id="CHEBI:33019"/>
        <dbReference type="ChEBI" id="CHEBI:37565"/>
        <dbReference type="ChEBI" id="CHEBI:58805"/>
        <dbReference type="EC" id="2.7.7.65"/>
    </reaction>
</comment>
<dbReference type="Proteomes" id="UP001595692">
    <property type="component" value="Unassembled WGS sequence"/>
</dbReference>
<keyword evidence="8" id="KW-1185">Reference proteome</keyword>
<dbReference type="Pfam" id="PF08448">
    <property type="entry name" value="PAS_4"/>
    <property type="match status" value="1"/>
</dbReference>
<name>A0ABV8CJT6_9GAMM</name>
<accession>A0ABV8CJT6</accession>
<feature type="transmembrane region" description="Helical" evidence="3">
    <location>
        <begin position="98"/>
        <end position="117"/>
    </location>
</feature>
<proteinExistence type="predicted"/>
<feature type="transmembrane region" description="Helical" evidence="3">
    <location>
        <begin position="207"/>
        <end position="226"/>
    </location>
</feature>
<dbReference type="SMART" id="SM00091">
    <property type="entry name" value="PAS"/>
    <property type="match status" value="1"/>
</dbReference>
<feature type="transmembrane region" description="Helical" evidence="3">
    <location>
        <begin position="147"/>
        <end position="166"/>
    </location>
</feature>
<dbReference type="InterPro" id="IPR000160">
    <property type="entry name" value="GGDEF_dom"/>
</dbReference>
<dbReference type="InterPro" id="IPR013656">
    <property type="entry name" value="PAS_4"/>
</dbReference>
<dbReference type="CDD" id="cd01949">
    <property type="entry name" value="GGDEF"/>
    <property type="match status" value="1"/>
</dbReference>
<keyword evidence="3" id="KW-1133">Transmembrane helix</keyword>
<dbReference type="InterPro" id="IPR035965">
    <property type="entry name" value="PAS-like_dom_sf"/>
</dbReference>
<dbReference type="SUPFAM" id="SSF55073">
    <property type="entry name" value="Nucleotide cyclase"/>
    <property type="match status" value="1"/>
</dbReference>
<dbReference type="NCBIfam" id="TIGR00254">
    <property type="entry name" value="GGDEF"/>
    <property type="match status" value="1"/>
</dbReference>
<comment type="caution">
    <text evidence="7">The sequence shown here is derived from an EMBL/GenBank/DDBJ whole genome shotgun (WGS) entry which is preliminary data.</text>
</comment>
<dbReference type="InterPro" id="IPR031621">
    <property type="entry name" value="HisKA_7TM"/>
</dbReference>
<sequence length="510" mass="57142">MDIDLLPAATTLLLIATVVSLASSIYAFRQHNYPVAIWCGWLMLAISIYCAGYAGELSSTTLQQADNWIRLQFMGAAYIPCFVILMTLCYRLQSQPPLVIPALLLTVSSLILVLVMGNASHHLVYRLESIHKVHQLTLSQFSIGPGYYLHLVYLNLSWVLTLSLLLQFYRTIPAYRKPIAFIAVGTTAPWLGYLVNIANYSSLQLDFAPLCFLITSFCYWIGLFKYRFANLSPIARDHIFEALNKPLLVLNEQLQIVDFNRKASDYFGCTAQRLLGKDVSQLAALPNGLHHLRHSQNEMELLEFTHNQQAWELAIYPLRQQQQRIQGFILVFQEVTERVQLIETLRTHAERDTLTNLFNRRLLMGRLPALLAEASEQTPLSLILFDVDHFKAINDAQGHLAGDQALINIGRLVQHTLPTTALAARYGGDEFLIVLPRCTAAEATQLANMLNEQCQARLGFSLSLGITQSTGQETTEQLIQRADTALYQAKSQGRARALTCSQVMTPCGAG</sequence>
<reference evidence="8" key="1">
    <citation type="journal article" date="2019" name="Int. J. Syst. Evol. Microbiol.">
        <title>The Global Catalogue of Microorganisms (GCM) 10K type strain sequencing project: providing services to taxonomists for standard genome sequencing and annotation.</title>
        <authorList>
            <consortium name="The Broad Institute Genomics Platform"/>
            <consortium name="The Broad Institute Genome Sequencing Center for Infectious Disease"/>
            <person name="Wu L."/>
            <person name="Ma J."/>
        </authorList>
    </citation>
    <scope>NUCLEOTIDE SEQUENCE [LARGE SCALE GENOMIC DNA]</scope>
    <source>
        <strain evidence="8">CCUG 54939</strain>
    </source>
</reference>
<dbReference type="EC" id="2.7.7.65" evidence="1"/>
<dbReference type="CDD" id="cd00130">
    <property type="entry name" value="PAS"/>
    <property type="match status" value="1"/>
</dbReference>
<dbReference type="PANTHER" id="PTHR45138">
    <property type="entry name" value="REGULATORY COMPONENTS OF SENSORY TRANSDUCTION SYSTEM"/>
    <property type="match status" value="1"/>
</dbReference>
<dbReference type="Pfam" id="PF16927">
    <property type="entry name" value="HisKA_7TM"/>
    <property type="match status" value="1"/>
</dbReference>
<feature type="domain" description="GGDEF" evidence="6">
    <location>
        <begin position="378"/>
        <end position="502"/>
    </location>
</feature>
<keyword evidence="3" id="KW-0472">Membrane</keyword>
<dbReference type="GO" id="GO:0016301">
    <property type="term" value="F:kinase activity"/>
    <property type="evidence" value="ECO:0007669"/>
    <property type="project" value="UniProtKB-KW"/>
</dbReference>
<dbReference type="InterPro" id="IPR000014">
    <property type="entry name" value="PAS"/>
</dbReference>
<feature type="transmembrane region" description="Helical" evidence="3">
    <location>
        <begin position="178"/>
        <end position="195"/>
    </location>
</feature>
<keyword evidence="7" id="KW-0808">Transferase</keyword>
<dbReference type="SMART" id="SM00267">
    <property type="entry name" value="GGDEF"/>
    <property type="match status" value="1"/>
</dbReference>
<evidence type="ECO:0000259" key="5">
    <source>
        <dbReference type="PROSITE" id="PS50113"/>
    </source>
</evidence>
<evidence type="ECO:0000256" key="2">
    <source>
        <dbReference type="ARBA" id="ARBA00034247"/>
    </source>
</evidence>
<dbReference type="InterPro" id="IPR050469">
    <property type="entry name" value="Diguanylate_Cyclase"/>
</dbReference>
<dbReference type="InterPro" id="IPR043128">
    <property type="entry name" value="Rev_trsase/Diguanyl_cyclase"/>
</dbReference>
<protein>
    <recommendedName>
        <fullName evidence="1">diguanylate cyclase</fullName>
        <ecNumber evidence="1">2.7.7.65</ecNumber>
    </recommendedName>
</protein>
<feature type="domain" description="PAS" evidence="4">
    <location>
        <begin position="238"/>
        <end position="277"/>
    </location>
</feature>
<feature type="transmembrane region" description="Helical" evidence="3">
    <location>
        <begin position="6"/>
        <end position="28"/>
    </location>
</feature>
<dbReference type="EMBL" id="JBHSAF010000001">
    <property type="protein sequence ID" value="MFC3912481.1"/>
    <property type="molecule type" value="Genomic_DNA"/>
</dbReference>
<dbReference type="InterPro" id="IPR029787">
    <property type="entry name" value="Nucleotide_cyclase"/>
</dbReference>